<evidence type="ECO:0000313" key="1">
    <source>
        <dbReference type="EMBL" id="GBN19686.1"/>
    </source>
</evidence>
<evidence type="ECO:0000313" key="2">
    <source>
        <dbReference type="Proteomes" id="UP000499080"/>
    </source>
</evidence>
<gene>
    <name evidence="1" type="ORF">AVEN_261773_1</name>
</gene>
<sequence>MAIARVLFDYVAEREPDVHERILEVIRPHSLEAVLELFQRHLESSVSDLNVFNLHRQRIPEFCLQFVLAIRKRFPTPGDAFGIQLTCRVTKSNTQGTLDSKHLTSLSGRDQMFHVEKSLWYELTRFANQTQVFEMASRHAYATVWTRDYTVSDLLQRLPDAGWLQRGAESNKATNVLGHSLYVSTFTYIVVEPDCVLYKSAKDWCGLLRRLDLRRVVAFSDIRAIYQKCGIVSYFFNLLRVVERQLFRGDLRGSEAKDVVTIVKYQCRTGRPLPATRNGLEKNPVRSLLEILSFEAWKKNLARMCTLEKQDQDVRCSMDRMFFGEQPMEGTGGEFSLLPQK</sequence>
<name>A0A4Y2M1T4_ARAVE</name>
<dbReference type="Proteomes" id="UP000499080">
    <property type="component" value="Unassembled WGS sequence"/>
</dbReference>
<accession>A0A4Y2M1T4</accession>
<reference evidence="1 2" key="1">
    <citation type="journal article" date="2019" name="Sci. Rep.">
        <title>Orb-weaving spider Araneus ventricosus genome elucidates the spidroin gene catalogue.</title>
        <authorList>
            <person name="Kono N."/>
            <person name="Nakamura H."/>
            <person name="Ohtoshi R."/>
            <person name="Moran D.A.P."/>
            <person name="Shinohara A."/>
            <person name="Yoshida Y."/>
            <person name="Fujiwara M."/>
            <person name="Mori M."/>
            <person name="Tomita M."/>
            <person name="Arakawa K."/>
        </authorList>
    </citation>
    <scope>NUCLEOTIDE SEQUENCE [LARGE SCALE GENOMIC DNA]</scope>
</reference>
<dbReference type="OrthoDB" id="6419573at2759"/>
<protein>
    <submittedName>
        <fullName evidence="1">Uncharacterized protein</fullName>
    </submittedName>
</protein>
<dbReference type="AlphaFoldDB" id="A0A4Y2M1T4"/>
<keyword evidence="2" id="KW-1185">Reference proteome</keyword>
<organism evidence="1 2">
    <name type="scientific">Araneus ventricosus</name>
    <name type="common">Orbweaver spider</name>
    <name type="synonym">Epeira ventricosa</name>
    <dbReference type="NCBI Taxonomy" id="182803"/>
    <lineage>
        <taxon>Eukaryota</taxon>
        <taxon>Metazoa</taxon>
        <taxon>Ecdysozoa</taxon>
        <taxon>Arthropoda</taxon>
        <taxon>Chelicerata</taxon>
        <taxon>Arachnida</taxon>
        <taxon>Araneae</taxon>
        <taxon>Araneomorphae</taxon>
        <taxon>Entelegynae</taxon>
        <taxon>Araneoidea</taxon>
        <taxon>Araneidae</taxon>
        <taxon>Araneus</taxon>
    </lineage>
</organism>
<proteinExistence type="predicted"/>
<comment type="caution">
    <text evidence="1">The sequence shown here is derived from an EMBL/GenBank/DDBJ whole genome shotgun (WGS) entry which is preliminary data.</text>
</comment>
<dbReference type="EMBL" id="BGPR01006520">
    <property type="protein sequence ID" value="GBN19686.1"/>
    <property type="molecule type" value="Genomic_DNA"/>
</dbReference>